<reference evidence="1" key="1">
    <citation type="submission" date="2014-11" db="EMBL/GenBank/DDBJ databases">
        <authorList>
            <person name="Amaro Gonzalez C."/>
        </authorList>
    </citation>
    <scope>NUCLEOTIDE SEQUENCE</scope>
</reference>
<dbReference type="AlphaFoldDB" id="A0A0E9WY93"/>
<dbReference type="EMBL" id="GBXM01014169">
    <property type="protein sequence ID" value="JAH94408.1"/>
    <property type="molecule type" value="Transcribed_RNA"/>
</dbReference>
<organism evidence="1">
    <name type="scientific">Anguilla anguilla</name>
    <name type="common">European freshwater eel</name>
    <name type="synonym">Muraena anguilla</name>
    <dbReference type="NCBI Taxonomy" id="7936"/>
    <lineage>
        <taxon>Eukaryota</taxon>
        <taxon>Metazoa</taxon>
        <taxon>Chordata</taxon>
        <taxon>Craniata</taxon>
        <taxon>Vertebrata</taxon>
        <taxon>Euteleostomi</taxon>
        <taxon>Actinopterygii</taxon>
        <taxon>Neopterygii</taxon>
        <taxon>Teleostei</taxon>
        <taxon>Anguilliformes</taxon>
        <taxon>Anguillidae</taxon>
        <taxon>Anguilla</taxon>
    </lineage>
</organism>
<reference evidence="1" key="2">
    <citation type="journal article" date="2015" name="Fish Shellfish Immunol.">
        <title>Early steps in the European eel (Anguilla anguilla)-Vibrio vulnificus interaction in the gills: Role of the RtxA13 toxin.</title>
        <authorList>
            <person name="Callol A."/>
            <person name="Pajuelo D."/>
            <person name="Ebbesson L."/>
            <person name="Teles M."/>
            <person name="MacKenzie S."/>
            <person name="Amaro C."/>
        </authorList>
    </citation>
    <scope>NUCLEOTIDE SEQUENCE</scope>
</reference>
<sequence>MHRGMMGCRWPPPCYILWTIYFVSKNALTVADYVLFKYLFNDPGLEASRASPNNMDSFTDLLMNRA</sequence>
<proteinExistence type="predicted"/>
<name>A0A0E9WY93_ANGAN</name>
<protein>
    <submittedName>
        <fullName evidence="1">Uncharacterized protein</fullName>
    </submittedName>
</protein>
<accession>A0A0E9WY93</accession>
<evidence type="ECO:0000313" key="1">
    <source>
        <dbReference type="EMBL" id="JAH94408.1"/>
    </source>
</evidence>